<evidence type="ECO:0000256" key="7">
    <source>
        <dbReference type="SAM" id="MobiDB-lite"/>
    </source>
</evidence>
<dbReference type="GO" id="GO:0003924">
    <property type="term" value="F:GTPase activity"/>
    <property type="evidence" value="ECO:0007669"/>
    <property type="project" value="InterPro"/>
</dbReference>
<proteinExistence type="inferred from homology"/>
<dbReference type="CDD" id="cd03692">
    <property type="entry name" value="mtIF2_IVc"/>
    <property type="match status" value="1"/>
</dbReference>
<keyword evidence="8" id="KW-0472">Membrane</keyword>
<feature type="region of interest" description="Disordered" evidence="7">
    <location>
        <begin position="290"/>
        <end position="330"/>
    </location>
</feature>
<evidence type="ECO:0000256" key="6">
    <source>
        <dbReference type="ARBA" id="ARBA00023134"/>
    </source>
</evidence>
<dbReference type="Gene3D" id="3.40.50.10050">
    <property type="entry name" value="Translation initiation factor IF- 2, domain 3"/>
    <property type="match status" value="1"/>
</dbReference>
<dbReference type="NCBIfam" id="TIGR00231">
    <property type="entry name" value="small_GTP"/>
    <property type="match status" value="1"/>
</dbReference>
<keyword evidence="5" id="KW-0648">Protein biosynthesis</keyword>
<dbReference type="SUPFAM" id="SSF50447">
    <property type="entry name" value="Translation proteins"/>
    <property type="match status" value="3"/>
</dbReference>
<sequence>MHRALSNRLIRCRPWESHALRCCVGAETPLQPSAQQQYAQRGRRWTSSEASQQQRAEQAEEQEGDGQQRRQQQPERRQQGPNGSGAVKVNGDVSSKQRLQHQQRDRPQWQGLNGEGQQHKLNGSHGKLNGSHQHPQQVNGSGGQQRRQPQHLNGSSRPQRTQQQRHSPNHVNASPGLNGSARSRGSAMLPKDLLMREKLEATRAALQSPIEAPPKQSFMGFGNLLPAAMQPAPAPAQDPAAAAAALATAEAFQKIDRAAERAVERLRREAIDKLTTPKEGGFLQNLGRQQLEQQRAQQQQRQQRVQRAQAQRAQRGRSRGRGGRRERTLAARKPAAPLCVEIPPDGMTVAELAHACGRKSDAIAAQLEKLGLESALGAVLDADSAELACLELGVAAQRLARKEWDLVRTSTAALGEEEAAKLPLRAPVVAVLGHVDHGKTTLLDALRKTNVAASEAAGITQRLGAFRVELPGAAAPITVFDTPGHAAFSAMRASAGRLTDVAVLVVAADDGLRAQTVEVLEMLQKVPHVQTVVAMTKCDKDDVDRKEAAKRIANQLLEHGIEVEEYGGSIPIVPVSGKTGEGLGDLVEAVLLQAEVMELRADNQAPGEGVVIDAGTDRGLGAYADIMVSWGALRAGDHCVVGAQAGRIKRVLAGRIKRVLVSESLASCATVAAGMLLSAVYTSAYADVMVSWGALRAGDHCVVGAQAGRIKRALGVDNKPVTVAGPSEAVRITGLKTPPVSGDELVVVASEARATQVASLRQRAYSLREMQRHELQLDEQRQIEAALAKERAKLAKDENAPVEPAAAPTGPISVPAVFKASGHGALAAMISAVEALPGKDEVLLKVAHSGVGPVTNSDVERAAAAGCAPLFAYGVGAVGNDVAAAARALGVAITRHDVIYRFQEDVAALLEERLPPRVAAVALGRADVLKAFVGVAGVALGRADVLKATTDEFNLPQISGSTADKFNMIRSSDPRGCRAPSAFGPNQKRGANRARLCDAVVECRRPRCLQSRSLYARAHAFALLGLFTVDARNKGGDVAVAGCRVTEGSLRAVHAYRVLRDGAVIHSAPRVGALQHLKDRVAEVRKGQECGVSLDGFSDFREGDVIETYESANLASRSRRLRRHTPQSHSYPLRTHTPPDSSSSMFRMAKLVPTVHAAAAAPTDAAHDRTAEAERKASKFAVWANENPMLAMGWALAPTAGWAGYAAVKHPGMRFSERFARTGMIGNAALLSSAVGMVSVFWVWELLKETDHLKHPESKERQR</sequence>
<feature type="compositionally biased region" description="Basic and acidic residues" evidence="7">
    <location>
        <begin position="66"/>
        <end position="78"/>
    </location>
</feature>
<feature type="compositionally biased region" description="Low complexity" evidence="7">
    <location>
        <begin position="290"/>
        <end position="313"/>
    </location>
</feature>
<evidence type="ECO:0000313" key="11">
    <source>
        <dbReference type="Proteomes" id="UP000664859"/>
    </source>
</evidence>
<comment type="similarity">
    <text evidence="2">Belongs to the TRAFAC class translation factor GTPase superfamily. Classic translation factor GTPase family. IF-2 subfamily.</text>
</comment>
<dbReference type="InterPro" id="IPR005225">
    <property type="entry name" value="Small_GTP-bd"/>
</dbReference>
<feature type="region of interest" description="Disordered" evidence="7">
    <location>
        <begin position="1117"/>
        <end position="1144"/>
    </location>
</feature>
<dbReference type="Pfam" id="PF00009">
    <property type="entry name" value="GTP_EFTU"/>
    <property type="match status" value="1"/>
</dbReference>
<comment type="subcellular location">
    <subcellularLocation>
        <location evidence="1">Plastid</location>
        <location evidence="1">Chloroplast</location>
    </subcellularLocation>
</comment>
<dbReference type="OrthoDB" id="361630at2759"/>
<feature type="transmembrane region" description="Helical" evidence="8">
    <location>
        <begin position="1220"/>
        <end position="1244"/>
    </location>
</feature>
<dbReference type="GO" id="GO:0009507">
    <property type="term" value="C:chloroplast"/>
    <property type="evidence" value="ECO:0007669"/>
    <property type="project" value="UniProtKB-SubCell"/>
</dbReference>
<evidence type="ECO:0000256" key="1">
    <source>
        <dbReference type="ARBA" id="ARBA00004229"/>
    </source>
</evidence>
<dbReference type="InterPro" id="IPR027417">
    <property type="entry name" value="P-loop_NTPase"/>
</dbReference>
<organism evidence="10 11">
    <name type="scientific">Tribonema minus</name>
    <dbReference type="NCBI Taxonomy" id="303371"/>
    <lineage>
        <taxon>Eukaryota</taxon>
        <taxon>Sar</taxon>
        <taxon>Stramenopiles</taxon>
        <taxon>Ochrophyta</taxon>
        <taxon>PX clade</taxon>
        <taxon>Xanthophyceae</taxon>
        <taxon>Tribonematales</taxon>
        <taxon>Tribonemataceae</taxon>
        <taxon>Tribonema</taxon>
    </lineage>
</organism>
<dbReference type="PROSITE" id="PS51722">
    <property type="entry name" value="G_TR_2"/>
    <property type="match status" value="1"/>
</dbReference>
<dbReference type="AlphaFoldDB" id="A0A836CAJ2"/>
<dbReference type="GO" id="GO:0003743">
    <property type="term" value="F:translation initiation factor activity"/>
    <property type="evidence" value="ECO:0007669"/>
    <property type="project" value="UniProtKB-KW"/>
</dbReference>
<reference evidence="10" key="1">
    <citation type="submission" date="2021-02" db="EMBL/GenBank/DDBJ databases">
        <title>First Annotated Genome of the Yellow-green Alga Tribonema minus.</title>
        <authorList>
            <person name="Mahan K.M."/>
        </authorList>
    </citation>
    <scope>NUCLEOTIDE SEQUENCE</scope>
    <source>
        <strain evidence="10">UTEX B ZZ1240</strain>
    </source>
</reference>
<dbReference type="PANTHER" id="PTHR43381">
    <property type="entry name" value="TRANSLATION INITIATION FACTOR IF-2-RELATED"/>
    <property type="match status" value="1"/>
</dbReference>
<dbReference type="Pfam" id="PF11987">
    <property type="entry name" value="IF-2"/>
    <property type="match status" value="1"/>
</dbReference>
<evidence type="ECO:0000256" key="3">
    <source>
        <dbReference type="ARBA" id="ARBA00022540"/>
    </source>
</evidence>
<dbReference type="Gene3D" id="2.40.30.10">
    <property type="entry name" value="Translation factors"/>
    <property type="match status" value="3"/>
</dbReference>
<keyword evidence="3" id="KW-0396">Initiation factor</keyword>
<dbReference type="PANTHER" id="PTHR43381:SF20">
    <property type="entry name" value="TRANSLATION INITIATION FACTOR IF-2, MITOCHONDRIAL"/>
    <property type="match status" value="1"/>
</dbReference>
<dbReference type="FunFam" id="3.40.50.300:FF:000019">
    <property type="entry name" value="Translation initiation factor IF-2"/>
    <property type="match status" value="1"/>
</dbReference>
<dbReference type="FunFam" id="2.40.30.10:FF:000008">
    <property type="entry name" value="Translation initiation factor IF-2"/>
    <property type="match status" value="1"/>
</dbReference>
<dbReference type="InterPro" id="IPR036925">
    <property type="entry name" value="TIF_IF2_dom3_sf"/>
</dbReference>
<evidence type="ECO:0000313" key="10">
    <source>
        <dbReference type="EMBL" id="KAG5178629.1"/>
    </source>
</evidence>
<protein>
    <recommendedName>
        <fullName evidence="9">Tr-type G domain-containing protein</fullName>
    </recommendedName>
</protein>
<dbReference type="Pfam" id="PF22042">
    <property type="entry name" value="EF-G_D2"/>
    <property type="match status" value="1"/>
</dbReference>
<gene>
    <name evidence="10" type="ORF">JKP88DRAFT_261371</name>
</gene>
<dbReference type="CDD" id="cd01887">
    <property type="entry name" value="IF2_eIF5B"/>
    <property type="match status" value="1"/>
</dbReference>
<comment type="caution">
    <text evidence="10">The sequence shown here is derived from an EMBL/GenBank/DDBJ whole genome shotgun (WGS) entry which is preliminary data.</text>
</comment>
<feature type="compositionally biased region" description="Polar residues" evidence="7">
    <location>
        <begin position="130"/>
        <end position="183"/>
    </location>
</feature>
<keyword evidence="8" id="KW-0812">Transmembrane</keyword>
<keyword evidence="6" id="KW-0342">GTP-binding</keyword>
<name>A0A836CAJ2_9STRA</name>
<dbReference type="Proteomes" id="UP000664859">
    <property type="component" value="Unassembled WGS sequence"/>
</dbReference>
<dbReference type="SUPFAM" id="SSF52540">
    <property type="entry name" value="P-loop containing nucleoside triphosphate hydrolases"/>
    <property type="match status" value="1"/>
</dbReference>
<dbReference type="InterPro" id="IPR009000">
    <property type="entry name" value="Transl_B-barrel_sf"/>
</dbReference>
<dbReference type="InterPro" id="IPR023115">
    <property type="entry name" value="TIF_IF2_dom3"/>
</dbReference>
<dbReference type="InterPro" id="IPR015760">
    <property type="entry name" value="TIF_IF2"/>
</dbReference>
<dbReference type="GO" id="GO:0005525">
    <property type="term" value="F:GTP binding"/>
    <property type="evidence" value="ECO:0007669"/>
    <property type="project" value="UniProtKB-KW"/>
</dbReference>
<dbReference type="InterPro" id="IPR053905">
    <property type="entry name" value="EF-G-like_DII"/>
</dbReference>
<feature type="compositionally biased region" description="Basic residues" evidence="7">
    <location>
        <begin position="1117"/>
        <end position="1126"/>
    </location>
</feature>
<feature type="compositionally biased region" description="Low complexity" evidence="7">
    <location>
        <begin position="47"/>
        <end position="56"/>
    </location>
</feature>
<dbReference type="EMBL" id="JAFCMP010000514">
    <property type="protein sequence ID" value="KAG5178629.1"/>
    <property type="molecule type" value="Genomic_DNA"/>
</dbReference>
<feature type="domain" description="Tr-type G" evidence="9">
    <location>
        <begin position="424"/>
        <end position="600"/>
    </location>
</feature>
<evidence type="ECO:0000256" key="2">
    <source>
        <dbReference type="ARBA" id="ARBA00007733"/>
    </source>
</evidence>
<evidence type="ECO:0000259" key="9">
    <source>
        <dbReference type="PROSITE" id="PS51722"/>
    </source>
</evidence>
<dbReference type="InterPro" id="IPR000795">
    <property type="entry name" value="T_Tr_GTP-bd_dom"/>
</dbReference>
<evidence type="ECO:0000256" key="8">
    <source>
        <dbReference type="SAM" id="Phobius"/>
    </source>
</evidence>
<dbReference type="Gene3D" id="3.40.50.300">
    <property type="entry name" value="P-loop containing nucleotide triphosphate hydrolases"/>
    <property type="match status" value="1"/>
</dbReference>
<accession>A0A836CAJ2</accession>
<keyword evidence="11" id="KW-1185">Reference proteome</keyword>
<keyword evidence="8" id="KW-1133">Transmembrane helix</keyword>
<keyword evidence="4" id="KW-0547">Nucleotide-binding</keyword>
<evidence type="ECO:0000256" key="4">
    <source>
        <dbReference type="ARBA" id="ARBA00022741"/>
    </source>
</evidence>
<feature type="region of interest" description="Disordered" evidence="7">
    <location>
        <begin position="31"/>
        <end position="185"/>
    </location>
</feature>
<dbReference type="SUPFAM" id="SSF52156">
    <property type="entry name" value="Initiation factor IF2/eIF5b, domain 3"/>
    <property type="match status" value="1"/>
</dbReference>
<evidence type="ECO:0000256" key="5">
    <source>
        <dbReference type="ARBA" id="ARBA00022917"/>
    </source>
</evidence>